<evidence type="ECO:0000313" key="2">
    <source>
        <dbReference type="EMBL" id="MBU5485689.1"/>
    </source>
</evidence>
<protein>
    <submittedName>
        <fullName evidence="2">CapA family protein</fullName>
    </submittedName>
</protein>
<proteinExistence type="predicted"/>
<dbReference type="PANTHER" id="PTHR33393">
    <property type="entry name" value="POLYGLUTAMINE SYNTHESIS ACCESSORY PROTEIN RV0574C-RELATED"/>
    <property type="match status" value="1"/>
</dbReference>
<keyword evidence="3" id="KW-1185">Reference proteome</keyword>
<dbReference type="CDD" id="cd07381">
    <property type="entry name" value="MPP_CapA"/>
    <property type="match status" value="1"/>
</dbReference>
<dbReference type="RefSeq" id="WP_216440264.1">
    <property type="nucleotide sequence ID" value="NZ_JAHLQF010000004.1"/>
</dbReference>
<dbReference type="EMBL" id="JAHLQF010000004">
    <property type="protein sequence ID" value="MBU5485689.1"/>
    <property type="molecule type" value="Genomic_DNA"/>
</dbReference>
<dbReference type="InterPro" id="IPR019079">
    <property type="entry name" value="Capsule_synth_CapA"/>
</dbReference>
<dbReference type="SMART" id="SM00854">
    <property type="entry name" value="PGA_cap"/>
    <property type="match status" value="1"/>
</dbReference>
<dbReference type="Proteomes" id="UP000726170">
    <property type="component" value="Unassembled WGS sequence"/>
</dbReference>
<evidence type="ECO:0000313" key="3">
    <source>
        <dbReference type="Proteomes" id="UP000726170"/>
    </source>
</evidence>
<organism evidence="2 3">
    <name type="scientific">Clostridium mobile</name>
    <dbReference type="NCBI Taxonomy" id="2841512"/>
    <lineage>
        <taxon>Bacteria</taxon>
        <taxon>Bacillati</taxon>
        <taxon>Bacillota</taxon>
        <taxon>Clostridia</taxon>
        <taxon>Eubacteriales</taxon>
        <taxon>Clostridiaceae</taxon>
        <taxon>Clostridium</taxon>
    </lineage>
</organism>
<feature type="domain" description="Capsule synthesis protein CapA" evidence="1">
    <location>
        <begin position="71"/>
        <end position="299"/>
    </location>
</feature>
<evidence type="ECO:0000259" key="1">
    <source>
        <dbReference type="SMART" id="SM00854"/>
    </source>
</evidence>
<accession>A0ABS6EKE9</accession>
<dbReference type="Pfam" id="PF09587">
    <property type="entry name" value="PGA_cap"/>
    <property type="match status" value="1"/>
</dbReference>
<gene>
    <name evidence="2" type="ORF">KQI86_15320</name>
</gene>
<name>A0ABS6EKE9_9CLOT</name>
<comment type="caution">
    <text evidence="2">The sequence shown here is derived from an EMBL/GenBank/DDBJ whole genome shotgun (WGS) entry which is preliminary data.</text>
</comment>
<reference evidence="2 3" key="1">
    <citation type="submission" date="2021-06" db="EMBL/GenBank/DDBJ databases">
        <authorList>
            <person name="Sun Q."/>
            <person name="Li D."/>
        </authorList>
    </citation>
    <scope>NUCLEOTIDE SEQUENCE [LARGE SCALE GENOMIC DNA]</scope>
    <source>
        <strain evidence="2 3">MSJ-11</strain>
    </source>
</reference>
<dbReference type="PANTHER" id="PTHR33393:SF13">
    <property type="entry name" value="PGA BIOSYNTHESIS PROTEIN CAPA"/>
    <property type="match status" value="1"/>
</dbReference>
<dbReference type="InterPro" id="IPR052169">
    <property type="entry name" value="CW_Biosynth-Accessory"/>
</dbReference>
<sequence>MSKKKTSNLVVTFLIFGLLILTGTISYVIYYSKNIAQIQDTKEKDTEVSVSKNEEKETKEAPKKDVLSEVTLSFAGDSTIGHDSNFAFANSLPYVLNKNNNDFSYFFKNVAPIFKEDDISVVNLETTFTESNDRESKQFNFKADPSYAKSLTLGHIEGVNISNNHIYDYKQQGFNDTIKALKDNNINYFGENNVWTTEVNGAKFGFLGYMGFNDYPEFRTKLEKDIKKLKDDGRIVIINFHWGVENSYYPVGSQETLARFAIDVGADLIVGHHPHVIQGIEQYKGKIIAYSLGNFCFGGNFNPRDKDTFILQVKYKLKNGVPQSYAVRAIPTSISSVDYINDYCPTPMEGDNKARLLKKLNNLSKNAGFTISDEFYEISYDGKN</sequence>